<sequence>MTKTTPKSTTQNHQTTTTTTKPSHTKSALKGKIGEDRACAWLESNGFVILERNFHSRFGEIDIIALETSNTSEGNECKACEDLKCKDIFLEREEDFRCKLDSKESKKDFLLNPTASKSTLHFIEVKSYTKAEPAYAITQKKLSKIYQSIEAYFLNTSKKIQTSTKKAKSTAKITTKSSTKLRKELENIDLDSLPYCVSAVLIKGDKISFLSNVSQNT</sequence>
<comment type="similarity">
    <text evidence="1">Belongs to the UPF0102 family.</text>
</comment>
<dbReference type="eggNOG" id="COG0792">
    <property type="taxonomic scope" value="Bacteria"/>
</dbReference>
<keyword evidence="4" id="KW-1185">Reference proteome</keyword>
<proteinExistence type="inferred from homology"/>
<evidence type="ECO:0000256" key="2">
    <source>
        <dbReference type="SAM" id="MobiDB-lite"/>
    </source>
</evidence>
<feature type="compositionally biased region" description="Low complexity" evidence="2">
    <location>
        <begin position="1"/>
        <end position="22"/>
    </location>
</feature>
<evidence type="ECO:0000256" key="1">
    <source>
        <dbReference type="ARBA" id="ARBA00006738"/>
    </source>
</evidence>
<gene>
    <name evidence="3" type="ORF">HMPREF2086_01040</name>
</gene>
<evidence type="ECO:0000313" key="3">
    <source>
        <dbReference type="EMBL" id="ETD23241.1"/>
    </source>
</evidence>
<dbReference type="InterPro" id="IPR011335">
    <property type="entry name" value="Restrct_endonuc-II-like"/>
</dbReference>
<dbReference type="HOGENOM" id="CLU_1270857_0_0_7"/>
<dbReference type="GO" id="GO:0003676">
    <property type="term" value="F:nucleic acid binding"/>
    <property type="evidence" value="ECO:0007669"/>
    <property type="project" value="InterPro"/>
</dbReference>
<feature type="region of interest" description="Disordered" evidence="2">
    <location>
        <begin position="1"/>
        <end position="29"/>
    </location>
</feature>
<evidence type="ECO:0000313" key="4">
    <source>
        <dbReference type="Proteomes" id="UP000018731"/>
    </source>
</evidence>
<dbReference type="AlphaFoldDB" id="V8C905"/>
<name>V8C905_9HELI</name>
<protein>
    <submittedName>
        <fullName evidence="3">Uncharacterized protein</fullName>
    </submittedName>
</protein>
<dbReference type="Proteomes" id="UP000018731">
    <property type="component" value="Unassembled WGS sequence"/>
</dbReference>
<comment type="caution">
    <text evidence="3">The sequence shown here is derived from an EMBL/GenBank/DDBJ whole genome shotgun (WGS) entry which is preliminary data.</text>
</comment>
<dbReference type="SUPFAM" id="SSF52980">
    <property type="entry name" value="Restriction endonuclease-like"/>
    <property type="match status" value="1"/>
</dbReference>
<dbReference type="InterPro" id="IPR011856">
    <property type="entry name" value="tRNA_endonuc-like_dom_sf"/>
</dbReference>
<dbReference type="EMBL" id="AZJI01000005">
    <property type="protein sequence ID" value="ETD23241.1"/>
    <property type="molecule type" value="Genomic_DNA"/>
</dbReference>
<organism evidence="3 4">
    <name type="scientific">Helicobacter macacae MIT 99-5501</name>
    <dbReference type="NCBI Taxonomy" id="1357400"/>
    <lineage>
        <taxon>Bacteria</taxon>
        <taxon>Pseudomonadati</taxon>
        <taxon>Campylobacterota</taxon>
        <taxon>Epsilonproteobacteria</taxon>
        <taxon>Campylobacterales</taxon>
        <taxon>Helicobacteraceae</taxon>
        <taxon>Helicobacter</taxon>
    </lineage>
</organism>
<dbReference type="STRING" id="1357400.HMPREF2086_01040"/>
<dbReference type="Gene3D" id="3.40.1350.10">
    <property type="match status" value="1"/>
</dbReference>
<reference evidence="3 4" key="1">
    <citation type="journal article" date="2014" name="Genome Announc.">
        <title>Draft genome sequences of six enterohepatic helicobacter species isolated from humans and one from rhesus macaques.</title>
        <authorList>
            <person name="Shen Z."/>
            <person name="Sheh A."/>
            <person name="Young S.K."/>
            <person name="Abouelliel A."/>
            <person name="Ward D.V."/>
            <person name="Earl A.M."/>
            <person name="Fox J.G."/>
        </authorList>
    </citation>
    <scope>NUCLEOTIDE SEQUENCE [LARGE SCALE GENOMIC DNA]</scope>
    <source>
        <strain evidence="3 4">MIT 99-5501</strain>
    </source>
</reference>
<accession>V8C905</accession>
<dbReference type="Pfam" id="PF02021">
    <property type="entry name" value="UPF0102"/>
    <property type="match status" value="1"/>
</dbReference>
<dbReference type="PATRIC" id="fig|1357400.3.peg.1421"/>
<dbReference type="InterPro" id="IPR003509">
    <property type="entry name" value="UPF0102_YraN-like"/>
</dbReference>
<dbReference type="PANTHER" id="PTHR34039:SF1">
    <property type="entry name" value="UPF0102 PROTEIN YRAN"/>
    <property type="match status" value="1"/>
</dbReference>
<dbReference type="PANTHER" id="PTHR34039">
    <property type="entry name" value="UPF0102 PROTEIN YRAN"/>
    <property type="match status" value="1"/>
</dbReference>